<evidence type="ECO:0000313" key="3">
    <source>
        <dbReference type="Proteomes" id="UP000076830"/>
    </source>
</evidence>
<dbReference type="Proteomes" id="UP000076830">
    <property type="component" value="Chromosome"/>
</dbReference>
<dbReference type="EMBL" id="CP015249">
    <property type="protein sequence ID" value="ANB19021.1"/>
    <property type="molecule type" value="Genomic_DNA"/>
</dbReference>
<accession>A0A160DXJ3</accession>
<sequence>MTVCPAPAALAPWPPAAPAIRRRRPASATTAGRSPASGYRGERR</sequence>
<gene>
    <name evidence="2" type="ORF">I596_3029</name>
</gene>
<evidence type="ECO:0000313" key="2">
    <source>
        <dbReference type="EMBL" id="ANB19021.1"/>
    </source>
</evidence>
<name>A0A160DXJ3_9GAMM</name>
<protein>
    <submittedName>
        <fullName evidence="2">Uncharacterized protein</fullName>
    </submittedName>
</protein>
<keyword evidence="3" id="KW-1185">Reference proteome</keyword>
<feature type="compositionally biased region" description="Low complexity" evidence="1">
    <location>
        <begin position="1"/>
        <end position="11"/>
    </location>
</feature>
<dbReference type="AlphaFoldDB" id="A0A160DXJ3"/>
<dbReference type="KEGG" id="dko:I596_3029"/>
<evidence type="ECO:0000256" key="1">
    <source>
        <dbReference type="SAM" id="MobiDB-lite"/>
    </source>
</evidence>
<feature type="region of interest" description="Disordered" evidence="1">
    <location>
        <begin position="1"/>
        <end position="44"/>
    </location>
</feature>
<proteinExistence type="predicted"/>
<organism evidence="2 3">
    <name type="scientific">Dokdonella koreensis DS-123</name>
    <dbReference type="NCBI Taxonomy" id="1300342"/>
    <lineage>
        <taxon>Bacteria</taxon>
        <taxon>Pseudomonadati</taxon>
        <taxon>Pseudomonadota</taxon>
        <taxon>Gammaproteobacteria</taxon>
        <taxon>Lysobacterales</taxon>
        <taxon>Rhodanobacteraceae</taxon>
        <taxon>Dokdonella</taxon>
    </lineage>
</organism>
<reference evidence="2 3" key="1">
    <citation type="submission" date="2016-04" db="EMBL/GenBank/DDBJ databases">
        <title>Complete genome sequence of Dokdonella koreensis DS-123T.</title>
        <authorList>
            <person name="Kim J.F."/>
            <person name="Lee H."/>
            <person name="Kwak M.-J."/>
        </authorList>
    </citation>
    <scope>NUCLEOTIDE SEQUENCE [LARGE SCALE GENOMIC DNA]</scope>
    <source>
        <strain evidence="2 3">DS-123</strain>
    </source>
</reference>